<dbReference type="EMBL" id="RBXX01000002">
    <property type="protein sequence ID" value="RKT86271.1"/>
    <property type="molecule type" value="Genomic_DNA"/>
</dbReference>
<reference evidence="4 7" key="2">
    <citation type="submission" date="2018-10" db="EMBL/GenBank/DDBJ databases">
        <title>Sequencing the genomes of 1000 actinobacteria strains.</title>
        <authorList>
            <person name="Klenk H.-P."/>
        </authorList>
    </citation>
    <scope>NUCLEOTIDE SEQUENCE [LARGE SCALE GENOMIC DNA]</scope>
    <source>
        <strain evidence="4 7">DSM 45119</strain>
    </source>
</reference>
<accession>A0A1I4VF99</accession>
<reference evidence="5 6" key="1">
    <citation type="submission" date="2016-10" db="EMBL/GenBank/DDBJ databases">
        <authorList>
            <person name="de Groot N.N."/>
        </authorList>
    </citation>
    <scope>NUCLEOTIDE SEQUENCE [LARGE SCALE GENOMIC DNA]</scope>
    <source>
        <strain evidence="5 6">CPCC 201259</strain>
    </source>
</reference>
<evidence type="ECO:0000313" key="5">
    <source>
        <dbReference type="EMBL" id="SFM99753.1"/>
    </source>
</evidence>
<organism evidence="5 6">
    <name type="scientific">Saccharopolyspora antimicrobica</name>
    <dbReference type="NCBI Taxonomy" id="455193"/>
    <lineage>
        <taxon>Bacteria</taxon>
        <taxon>Bacillati</taxon>
        <taxon>Actinomycetota</taxon>
        <taxon>Actinomycetes</taxon>
        <taxon>Pseudonocardiales</taxon>
        <taxon>Pseudonocardiaceae</taxon>
        <taxon>Saccharopolyspora</taxon>
    </lineage>
</organism>
<feature type="chain" id="PRO_5011453432" evidence="2">
    <location>
        <begin position="37"/>
        <end position="625"/>
    </location>
</feature>
<keyword evidence="7" id="KW-1185">Reference proteome</keyword>
<evidence type="ECO:0000313" key="4">
    <source>
        <dbReference type="EMBL" id="RKT86271.1"/>
    </source>
</evidence>
<dbReference type="AlphaFoldDB" id="A0A1I4VF99"/>
<keyword evidence="1" id="KW-0472">Membrane</keyword>
<dbReference type="InterPro" id="IPR001466">
    <property type="entry name" value="Beta-lactam-related"/>
</dbReference>
<name>A0A1I4VF99_9PSEU</name>
<dbReference type="STRING" id="455193.SAMN05421805_102167"/>
<evidence type="ECO:0000256" key="1">
    <source>
        <dbReference type="SAM" id="Phobius"/>
    </source>
</evidence>
<evidence type="ECO:0000313" key="6">
    <source>
        <dbReference type="Proteomes" id="UP000199398"/>
    </source>
</evidence>
<feature type="signal peptide" evidence="2">
    <location>
        <begin position="1"/>
        <end position="36"/>
    </location>
</feature>
<dbReference type="Proteomes" id="UP000270697">
    <property type="component" value="Unassembled WGS sequence"/>
</dbReference>
<keyword evidence="2" id="KW-0732">Signal</keyword>
<dbReference type="OrthoDB" id="4281716at2"/>
<feature type="domain" description="Beta-lactamase-related" evidence="3">
    <location>
        <begin position="47"/>
        <end position="365"/>
    </location>
</feature>
<proteinExistence type="predicted"/>
<feature type="transmembrane region" description="Helical" evidence="1">
    <location>
        <begin position="482"/>
        <end position="504"/>
    </location>
</feature>
<dbReference type="InterPro" id="IPR050491">
    <property type="entry name" value="AmpC-like"/>
</dbReference>
<evidence type="ECO:0000259" key="3">
    <source>
        <dbReference type="Pfam" id="PF00144"/>
    </source>
</evidence>
<sequence length="625" mass="66212">MCRGGRSPEAVGMIKRLLVGLLSAAAALTAAAPALAAAPQPGLEKWLDDYVASAMAEEQLPGAAVTVVAGGEQIINKGYGLADVEKGIPVDPDRSRFLVGSQAKLFTAQAALQLVHEGKLDLDADVNQYLSTFQIEDTYPGQPITLRHLLTYTAGFDEDHVAGMLAHHEPLAEGLAKYQPARVRPPGSGVVYDNYGTALAGHLVEIASGMPYADYVEQHVFQPLGMNDSDARCGGKGDTTAYLGDGTPTEATCGYMVPGGTGPTSTPADMGRYMLAQLTLDPRLGPGIAAEMQRQQHTEHPGLRGIGFIFEHIQHNGHPLLFKGGEMPGMNSYMLFVPELDLGINVVSNGDGKGGEGIDGIELVAALVDTYLPAKAPAPRTPIRAGVDQYTGWYQAGRTSRFSMYKVKALWRKPVHVTANGDGSIHTTGLSGGPKDWDQVEPGLFAERGGWGLIAFPEPGQLAIDGSTNVFDRIGVGGLPQLHLAMFGFGTAAGLLAVAGFPLLAAIRRVRRRPAHPRGARIARVIGWLTGAVVVTFVAWFGSLMLDEPAATTAVMEATPTLITLLVLASATIPLAALMVLGALGAWWRRWWRLPGRIAYTALTLGALSFATAALIYNFPGPPFT</sequence>
<dbReference type="EMBL" id="FOUP01000002">
    <property type="protein sequence ID" value="SFM99753.1"/>
    <property type="molecule type" value="Genomic_DNA"/>
</dbReference>
<dbReference type="Proteomes" id="UP000199398">
    <property type="component" value="Unassembled WGS sequence"/>
</dbReference>
<evidence type="ECO:0000256" key="2">
    <source>
        <dbReference type="SAM" id="SignalP"/>
    </source>
</evidence>
<feature type="transmembrane region" description="Helical" evidence="1">
    <location>
        <begin position="562"/>
        <end position="586"/>
    </location>
</feature>
<dbReference type="Gene3D" id="3.40.710.10">
    <property type="entry name" value="DD-peptidase/beta-lactamase superfamily"/>
    <property type="match status" value="1"/>
</dbReference>
<keyword evidence="1" id="KW-0812">Transmembrane</keyword>
<keyword evidence="1" id="KW-1133">Transmembrane helix</keyword>
<protein>
    <submittedName>
        <fullName evidence="4">CubicO group peptidase (Beta-lactamase class C family)</fullName>
    </submittedName>
    <submittedName>
        <fullName evidence="5">CubicO group peptidase, beta-lactamase class C family</fullName>
    </submittedName>
</protein>
<gene>
    <name evidence="4" type="ORF">ATL45_4633</name>
    <name evidence="5" type="ORF">SAMN05421805_102167</name>
</gene>
<dbReference type="Pfam" id="PF00144">
    <property type="entry name" value="Beta-lactamase"/>
    <property type="match status" value="1"/>
</dbReference>
<dbReference type="SUPFAM" id="SSF56601">
    <property type="entry name" value="beta-lactamase/transpeptidase-like"/>
    <property type="match status" value="1"/>
</dbReference>
<dbReference type="PANTHER" id="PTHR46825">
    <property type="entry name" value="D-ALANYL-D-ALANINE-CARBOXYPEPTIDASE/ENDOPEPTIDASE AMPH"/>
    <property type="match status" value="1"/>
</dbReference>
<feature type="transmembrane region" description="Helical" evidence="1">
    <location>
        <begin position="598"/>
        <end position="619"/>
    </location>
</feature>
<evidence type="ECO:0000313" key="7">
    <source>
        <dbReference type="Proteomes" id="UP000270697"/>
    </source>
</evidence>
<dbReference type="InterPro" id="IPR012338">
    <property type="entry name" value="Beta-lactam/transpept-like"/>
</dbReference>
<feature type="transmembrane region" description="Helical" evidence="1">
    <location>
        <begin position="525"/>
        <end position="542"/>
    </location>
</feature>
<dbReference type="PANTHER" id="PTHR46825:SF9">
    <property type="entry name" value="BETA-LACTAMASE-RELATED DOMAIN-CONTAINING PROTEIN"/>
    <property type="match status" value="1"/>
</dbReference>